<evidence type="ECO:0000313" key="1">
    <source>
        <dbReference type="EMBL" id="KAA1113174.1"/>
    </source>
</evidence>
<dbReference type="Proteomes" id="UP000324748">
    <property type="component" value="Unassembled WGS sequence"/>
</dbReference>
<protein>
    <submittedName>
        <fullName evidence="1">Uncharacterized protein</fullName>
    </submittedName>
</protein>
<name>A0A5B0QJE5_PUCGR</name>
<sequence>MNVPAHSLRQAEANLMMAPFSEILWLDIRYHNLCFPDEMATELPPTGSNNDSFPIDGDDDQKWDWESFHWRLAALAHLSASVDQAGLLAVAVRMSIHSPSYNPNTLQPYHAWALALSCRLGDRGRSWWAGVGAESSQSRFNPVKAILP</sequence>
<gene>
    <name evidence="1" type="ORF">PGT21_023738</name>
</gene>
<dbReference type="EMBL" id="VSWC01000015">
    <property type="protein sequence ID" value="KAA1113174.1"/>
    <property type="molecule type" value="Genomic_DNA"/>
</dbReference>
<evidence type="ECO:0000313" key="2">
    <source>
        <dbReference type="Proteomes" id="UP000324748"/>
    </source>
</evidence>
<dbReference type="AlphaFoldDB" id="A0A5B0QJE5"/>
<reference evidence="1 2" key="1">
    <citation type="submission" date="2019-05" db="EMBL/GenBank/DDBJ databases">
        <title>Emergence of the Ug99 lineage of the wheat stem rust pathogen through somatic hybridization.</title>
        <authorList>
            <person name="Li F."/>
            <person name="Upadhyaya N.M."/>
            <person name="Sperschneider J."/>
            <person name="Matny O."/>
            <person name="Nguyen-Phuc H."/>
            <person name="Mago R."/>
            <person name="Raley C."/>
            <person name="Miller M.E."/>
            <person name="Silverstein K.A.T."/>
            <person name="Henningsen E."/>
            <person name="Hirsch C.D."/>
            <person name="Visser B."/>
            <person name="Pretorius Z.A."/>
            <person name="Steffenson B.J."/>
            <person name="Schwessinger B."/>
            <person name="Dodds P.N."/>
            <person name="Figueroa M."/>
        </authorList>
    </citation>
    <scope>NUCLEOTIDE SEQUENCE [LARGE SCALE GENOMIC DNA]</scope>
    <source>
        <strain evidence="1">21-0</strain>
    </source>
</reference>
<proteinExistence type="predicted"/>
<organism evidence="1 2">
    <name type="scientific">Puccinia graminis f. sp. tritici</name>
    <dbReference type="NCBI Taxonomy" id="56615"/>
    <lineage>
        <taxon>Eukaryota</taxon>
        <taxon>Fungi</taxon>
        <taxon>Dikarya</taxon>
        <taxon>Basidiomycota</taxon>
        <taxon>Pucciniomycotina</taxon>
        <taxon>Pucciniomycetes</taxon>
        <taxon>Pucciniales</taxon>
        <taxon>Pucciniaceae</taxon>
        <taxon>Puccinia</taxon>
    </lineage>
</organism>
<keyword evidence="2" id="KW-1185">Reference proteome</keyword>
<comment type="caution">
    <text evidence="1">The sequence shown here is derived from an EMBL/GenBank/DDBJ whole genome shotgun (WGS) entry which is preliminary data.</text>
</comment>
<accession>A0A5B0QJE5</accession>